<sequence length="529" mass="58074">MADTLREIERKYEAGGPAAAASLPDLSRVAGVATVTDEGTHELDAVYYDTADRRLAAAGITLRRRTGGSDEGWHLKLPVAPGVRDEIRAPLSPDVPRALASLVRARVRRAGLVPLVRIRSRREVSRLLDPQGTLLAEASADKVRADRIGDGGRSARWTEFEVELGSGTDPAFLDTVEECLLEEGLRPSDAPSKLARALQETEGGKKAGEKETKKETKKETRKETKKPGKKGDRGPVTAGDHVLAYVRRQIDALLAYDTAVRRDTEDSVHQMRVATRRLRSAFRTYRDVLDREVTDPLGAELKWLAEELGADRDREVVAERLKEALGELPGTLVLGPVRARLRIYAAGRAQSTRKRLAALLDSDRYLTLLDALDALLAGPPLRRAAALPAPEVLAGAVLHDYERLAGRVEHALATGRGPERDTALHDARKAAKRARYAAEAATPALGKPAKRFTRRMKDVQSLLGDHQDSVMTRTALRTLAAEAHAAGESTFTLGLLYGREERRAAWDEVELQLVWRKASRKRYRADLGA</sequence>
<dbReference type="RefSeq" id="WP_168095741.1">
    <property type="nucleotide sequence ID" value="NZ_JAATER010000478.1"/>
</dbReference>
<dbReference type="InterPro" id="IPR033469">
    <property type="entry name" value="CYTH-like_dom_sf"/>
</dbReference>
<evidence type="ECO:0000259" key="2">
    <source>
        <dbReference type="PROSITE" id="PS51707"/>
    </source>
</evidence>
<evidence type="ECO:0000313" key="4">
    <source>
        <dbReference type="EMBL" id="MCQ8769903.1"/>
    </source>
</evidence>
<dbReference type="Pfam" id="PF05235">
    <property type="entry name" value="CHAD"/>
    <property type="match status" value="1"/>
</dbReference>
<dbReference type="PANTHER" id="PTHR39339:SF1">
    <property type="entry name" value="CHAD DOMAIN-CONTAINING PROTEIN"/>
    <property type="match status" value="1"/>
</dbReference>
<protein>
    <submittedName>
        <fullName evidence="4">CYTH and CHAD domain-containing protein</fullName>
    </submittedName>
</protein>
<dbReference type="Pfam" id="PF01928">
    <property type="entry name" value="CYTH"/>
    <property type="match status" value="1"/>
</dbReference>
<dbReference type="PROSITE" id="PS51708">
    <property type="entry name" value="CHAD"/>
    <property type="match status" value="1"/>
</dbReference>
<reference evidence="4" key="1">
    <citation type="submission" date="2022-06" db="EMBL/GenBank/DDBJ databases">
        <title>WGS of actinobacteria.</title>
        <authorList>
            <person name="Thawai C."/>
        </authorList>
    </citation>
    <scope>NUCLEOTIDE SEQUENCE</scope>
    <source>
        <strain evidence="4">AA8</strain>
    </source>
</reference>
<dbReference type="SMART" id="SM01118">
    <property type="entry name" value="CYTH"/>
    <property type="match status" value="1"/>
</dbReference>
<dbReference type="PROSITE" id="PS51707">
    <property type="entry name" value="CYTH"/>
    <property type="match status" value="1"/>
</dbReference>
<dbReference type="SUPFAM" id="SSF55154">
    <property type="entry name" value="CYTH-like phosphatases"/>
    <property type="match status" value="1"/>
</dbReference>
<feature type="compositionally biased region" description="Basic and acidic residues" evidence="1">
    <location>
        <begin position="202"/>
        <end position="233"/>
    </location>
</feature>
<dbReference type="SMART" id="SM00880">
    <property type="entry name" value="CHAD"/>
    <property type="match status" value="1"/>
</dbReference>
<proteinExistence type="predicted"/>
<evidence type="ECO:0000256" key="1">
    <source>
        <dbReference type="SAM" id="MobiDB-lite"/>
    </source>
</evidence>
<dbReference type="PANTHER" id="PTHR39339">
    <property type="entry name" value="SLR1444 PROTEIN"/>
    <property type="match status" value="1"/>
</dbReference>
<gene>
    <name evidence="4" type="ORF">NQU55_08930</name>
</gene>
<dbReference type="EMBL" id="JANIID010000006">
    <property type="protein sequence ID" value="MCQ8769903.1"/>
    <property type="molecule type" value="Genomic_DNA"/>
</dbReference>
<accession>A0A9X2RKL0</accession>
<dbReference type="CDD" id="cd07374">
    <property type="entry name" value="CYTH-like_Pase"/>
    <property type="match status" value="1"/>
</dbReference>
<dbReference type="Gene3D" id="2.40.320.10">
    <property type="entry name" value="Hypothetical Protein Pfu-838710-001"/>
    <property type="match status" value="1"/>
</dbReference>
<dbReference type="Proteomes" id="UP001142374">
    <property type="component" value="Unassembled WGS sequence"/>
</dbReference>
<feature type="domain" description="CHAD" evidence="3">
    <location>
        <begin position="235"/>
        <end position="520"/>
    </location>
</feature>
<evidence type="ECO:0000259" key="3">
    <source>
        <dbReference type="PROSITE" id="PS51708"/>
    </source>
</evidence>
<dbReference type="InterPro" id="IPR023577">
    <property type="entry name" value="CYTH_domain"/>
</dbReference>
<dbReference type="AlphaFoldDB" id="A0A9X2RKL0"/>
<dbReference type="InterPro" id="IPR007899">
    <property type="entry name" value="CHAD_dom"/>
</dbReference>
<dbReference type="InterPro" id="IPR038186">
    <property type="entry name" value="CHAD_dom_sf"/>
</dbReference>
<evidence type="ECO:0000313" key="5">
    <source>
        <dbReference type="Proteomes" id="UP001142374"/>
    </source>
</evidence>
<feature type="region of interest" description="Disordered" evidence="1">
    <location>
        <begin position="190"/>
        <end position="237"/>
    </location>
</feature>
<keyword evidence="5" id="KW-1185">Reference proteome</keyword>
<comment type="caution">
    <text evidence="4">The sequence shown here is derived from an EMBL/GenBank/DDBJ whole genome shotgun (WGS) entry which is preliminary data.</text>
</comment>
<name>A0A9X2RKL0_9ACTN</name>
<feature type="domain" description="CYTH" evidence="2">
    <location>
        <begin position="5"/>
        <end position="204"/>
    </location>
</feature>
<organism evidence="4 5">
    <name type="scientific">Streptomyces telluris</name>
    <dbReference type="NCBI Taxonomy" id="2720021"/>
    <lineage>
        <taxon>Bacteria</taxon>
        <taxon>Bacillati</taxon>
        <taxon>Actinomycetota</taxon>
        <taxon>Actinomycetes</taxon>
        <taxon>Kitasatosporales</taxon>
        <taxon>Streptomycetaceae</taxon>
        <taxon>Streptomyces</taxon>
    </lineage>
</organism>
<dbReference type="Gene3D" id="1.40.20.10">
    <property type="entry name" value="CHAD domain"/>
    <property type="match status" value="1"/>
</dbReference>